<dbReference type="InterPro" id="IPR015419">
    <property type="entry name" value="CTAG/Pcc1"/>
</dbReference>
<evidence type="ECO:0000256" key="2">
    <source>
        <dbReference type="SAM" id="MobiDB-lite"/>
    </source>
</evidence>
<evidence type="ECO:0000313" key="3">
    <source>
        <dbReference type="EMBL" id="PWN97156.1"/>
    </source>
</evidence>
<organism evidence="3 4">
    <name type="scientific">Tilletiopsis washingtonensis</name>
    <dbReference type="NCBI Taxonomy" id="58919"/>
    <lineage>
        <taxon>Eukaryota</taxon>
        <taxon>Fungi</taxon>
        <taxon>Dikarya</taxon>
        <taxon>Basidiomycota</taxon>
        <taxon>Ustilaginomycotina</taxon>
        <taxon>Exobasidiomycetes</taxon>
        <taxon>Entylomatales</taxon>
        <taxon>Entylomatales incertae sedis</taxon>
        <taxon>Tilletiopsis</taxon>
    </lineage>
</organism>
<evidence type="ECO:0000256" key="1">
    <source>
        <dbReference type="ARBA" id="ARBA00007073"/>
    </source>
</evidence>
<reference evidence="3 4" key="1">
    <citation type="journal article" date="2018" name="Mol. Biol. Evol.">
        <title>Broad Genomic Sampling Reveals a Smut Pathogenic Ancestry of the Fungal Clade Ustilaginomycotina.</title>
        <authorList>
            <person name="Kijpornyongpan T."/>
            <person name="Mondo S.J."/>
            <person name="Barry K."/>
            <person name="Sandor L."/>
            <person name="Lee J."/>
            <person name="Lipzen A."/>
            <person name="Pangilinan J."/>
            <person name="LaButti K."/>
            <person name="Hainaut M."/>
            <person name="Henrissat B."/>
            <person name="Grigoriev I.V."/>
            <person name="Spatafora J.W."/>
            <person name="Aime M.C."/>
        </authorList>
    </citation>
    <scope>NUCLEOTIDE SEQUENCE [LARGE SCALE GENOMIC DNA]</scope>
    <source>
        <strain evidence="3 4">MCA 4186</strain>
    </source>
</reference>
<comment type="similarity">
    <text evidence="1">Belongs to the CTAG/PCC1 family.</text>
</comment>
<proteinExistence type="inferred from homology"/>
<dbReference type="Pfam" id="PF09341">
    <property type="entry name" value="Pcc1"/>
    <property type="match status" value="1"/>
</dbReference>
<name>A0A316Z7B9_9BASI</name>
<dbReference type="RefSeq" id="XP_025597435.1">
    <property type="nucleotide sequence ID" value="XM_025741185.1"/>
</dbReference>
<dbReference type="Proteomes" id="UP000245946">
    <property type="component" value="Unassembled WGS sequence"/>
</dbReference>
<dbReference type="GeneID" id="37268729"/>
<dbReference type="STRING" id="58919.A0A316Z7B9"/>
<accession>A0A316Z7B9</accession>
<gene>
    <name evidence="3" type="ORF">FA09DRAFT_325915</name>
</gene>
<sequence>MSTLCSPPRPASPGLIHSLTLSLPLPTPVHAERLQRILAVDLPQRSRDVHLTYTVPSAPVTGAPAAPAAPAELLVHLRTRSLRHLRLAAGTLCEDARLIIDTMASCEPEVQGTQGDAGAANGGQGAAADKDGEVELGSIGRAG</sequence>
<dbReference type="Gene3D" id="3.30.310.50">
    <property type="entry name" value="Alpha-D-phosphohexomutase, C-terminal domain"/>
    <property type="match status" value="1"/>
</dbReference>
<protein>
    <recommendedName>
        <fullName evidence="5">Pcc1-domain-containing protein</fullName>
    </recommendedName>
</protein>
<evidence type="ECO:0000313" key="4">
    <source>
        <dbReference type="Proteomes" id="UP000245946"/>
    </source>
</evidence>
<dbReference type="EMBL" id="KZ819296">
    <property type="protein sequence ID" value="PWN97156.1"/>
    <property type="molecule type" value="Genomic_DNA"/>
</dbReference>
<keyword evidence="4" id="KW-1185">Reference proteome</keyword>
<dbReference type="AlphaFoldDB" id="A0A316Z7B9"/>
<feature type="region of interest" description="Disordered" evidence="2">
    <location>
        <begin position="109"/>
        <end position="143"/>
    </location>
</feature>
<evidence type="ECO:0008006" key="5">
    <source>
        <dbReference type="Google" id="ProtNLM"/>
    </source>
</evidence>